<keyword evidence="7" id="KW-1185">Reference proteome</keyword>
<evidence type="ECO:0000256" key="4">
    <source>
        <dbReference type="PROSITE-ProRule" id="PRU10137"/>
    </source>
</evidence>
<dbReference type="PROSITE" id="PS00397">
    <property type="entry name" value="RECOMBINASES_1"/>
    <property type="match status" value="1"/>
</dbReference>
<evidence type="ECO:0000313" key="6">
    <source>
        <dbReference type="EMBL" id="MDQ0362108.1"/>
    </source>
</evidence>
<evidence type="ECO:0000259" key="5">
    <source>
        <dbReference type="PROSITE" id="PS51736"/>
    </source>
</evidence>
<dbReference type="EMBL" id="JAUSUR010000005">
    <property type="protein sequence ID" value="MDQ0362108.1"/>
    <property type="molecule type" value="Genomic_DNA"/>
</dbReference>
<dbReference type="Proteomes" id="UP001230220">
    <property type="component" value="Unassembled WGS sequence"/>
</dbReference>
<dbReference type="InterPro" id="IPR006118">
    <property type="entry name" value="Recombinase_CS"/>
</dbReference>
<dbReference type="InterPro" id="IPR006119">
    <property type="entry name" value="Resolv_N"/>
</dbReference>
<dbReference type="Pfam" id="PF00239">
    <property type="entry name" value="Resolvase"/>
    <property type="match status" value="1"/>
</dbReference>
<evidence type="ECO:0000256" key="1">
    <source>
        <dbReference type="ARBA" id="ARBA00022908"/>
    </source>
</evidence>
<organism evidence="6 7">
    <name type="scientific">Breznakia pachnodae</name>
    <dbReference type="NCBI Taxonomy" id="265178"/>
    <lineage>
        <taxon>Bacteria</taxon>
        <taxon>Bacillati</taxon>
        <taxon>Bacillota</taxon>
        <taxon>Erysipelotrichia</taxon>
        <taxon>Erysipelotrichales</taxon>
        <taxon>Erysipelotrichaceae</taxon>
        <taxon>Breznakia</taxon>
    </lineage>
</organism>
<protein>
    <submittedName>
        <fullName evidence="6">DNA invertase Pin-like site-specific DNA recombinase</fullName>
    </submittedName>
</protein>
<feature type="domain" description="Resolvase/invertase-type recombinase catalytic" evidence="5">
    <location>
        <begin position="2"/>
        <end position="127"/>
    </location>
</feature>
<name>A0ABU0E5W3_9FIRM</name>
<dbReference type="PANTHER" id="PTHR30461:SF2">
    <property type="entry name" value="SERINE RECOMBINASE PINE-RELATED"/>
    <property type="match status" value="1"/>
</dbReference>
<accession>A0ABU0E5W3</accession>
<dbReference type="InterPro" id="IPR050639">
    <property type="entry name" value="SSR_resolvase"/>
</dbReference>
<keyword evidence="1" id="KW-0229">DNA integration</keyword>
<gene>
    <name evidence="6" type="ORF">J2S15_002861</name>
</gene>
<dbReference type="SMART" id="SM00857">
    <property type="entry name" value="Resolvase"/>
    <property type="match status" value="1"/>
</dbReference>
<dbReference type="PROSITE" id="PS51736">
    <property type="entry name" value="RECOMBINASES_3"/>
    <property type="match status" value="1"/>
</dbReference>
<keyword evidence="2" id="KW-0238">DNA-binding</keyword>
<reference evidence="6 7" key="1">
    <citation type="submission" date="2023-07" db="EMBL/GenBank/DDBJ databases">
        <title>Genomic Encyclopedia of Type Strains, Phase IV (KMG-IV): sequencing the most valuable type-strain genomes for metagenomic binning, comparative biology and taxonomic classification.</title>
        <authorList>
            <person name="Goeker M."/>
        </authorList>
    </citation>
    <scope>NUCLEOTIDE SEQUENCE [LARGE SCALE GENOMIC DNA]</scope>
    <source>
        <strain evidence="6 7">DSM 16784</strain>
    </source>
</reference>
<evidence type="ECO:0000256" key="2">
    <source>
        <dbReference type="ARBA" id="ARBA00023125"/>
    </source>
</evidence>
<dbReference type="SUPFAM" id="SSF53041">
    <property type="entry name" value="Resolvase-like"/>
    <property type="match status" value="1"/>
</dbReference>
<dbReference type="InterPro" id="IPR036162">
    <property type="entry name" value="Resolvase-like_N_sf"/>
</dbReference>
<proteinExistence type="predicted"/>
<keyword evidence="3" id="KW-0233">DNA recombination</keyword>
<comment type="caution">
    <text evidence="6">The sequence shown here is derived from an EMBL/GenBank/DDBJ whole genome shotgun (WGS) entry which is preliminary data.</text>
</comment>
<dbReference type="Gene3D" id="3.40.50.1390">
    <property type="entry name" value="Resolvase, N-terminal catalytic domain"/>
    <property type="match status" value="1"/>
</dbReference>
<dbReference type="PANTHER" id="PTHR30461">
    <property type="entry name" value="DNA-INVERTASE FROM LAMBDOID PROPHAGE"/>
    <property type="match status" value="1"/>
</dbReference>
<feature type="active site" description="O-(5'-phospho-DNA)-serine intermediate" evidence="4">
    <location>
        <position position="10"/>
    </location>
</feature>
<sequence>MKQYGYVRVSTNGQNIERQMTAMEKENIPNNQIFVDKKSGKDFDRKAYKRMLRKLKKGDTVFIKSIDRLGRNYEEIIEQWKNLTSNKDVDIVVIDFPLLDTRNQVNGLTGKFLSGLVLQVLSYVAEV</sequence>
<evidence type="ECO:0000313" key="7">
    <source>
        <dbReference type="Proteomes" id="UP001230220"/>
    </source>
</evidence>
<dbReference type="CDD" id="cd03768">
    <property type="entry name" value="SR_ResInv"/>
    <property type="match status" value="1"/>
</dbReference>
<evidence type="ECO:0000256" key="3">
    <source>
        <dbReference type="ARBA" id="ARBA00023172"/>
    </source>
</evidence>